<dbReference type="EMBL" id="JABWDY010007765">
    <property type="protein sequence ID" value="KAF5202677.1"/>
    <property type="molecule type" value="Genomic_DNA"/>
</dbReference>
<sequence>MERVRCSILDFYNTPAMLCLQFIFNINWLSESRHLYEISRPSDICFYYIKAKWLRLIVYVITWEKKPSKLCLSYDMDSLVSAYTIKMDGAICCLVDNKPNLRSCVIH</sequence>
<gene>
    <name evidence="1" type="ORF">FRX31_007736</name>
</gene>
<proteinExistence type="predicted"/>
<organism evidence="1 2">
    <name type="scientific">Thalictrum thalictroides</name>
    <name type="common">Rue-anemone</name>
    <name type="synonym">Anemone thalictroides</name>
    <dbReference type="NCBI Taxonomy" id="46969"/>
    <lineage>
        <taxon>Eukaryota</taxon>
        <taxon>Viridiplantae</taxon>
        <taxon>Streptophyta</taxon>
        <taxon>Embryophyta</taxon>
        <taxon>Tracheophyta</taxon>
        <taxon>Spermatophyta</taxon>
        <taxon>Magnoliopsida</taxon>
        <taxon>Ranunculales</taxon>
        <taxon>Ranunculaceae</taxon>
        <taxon>Thalictroideae</taxon>
        <taxon>Thalictrum</taxon>
    </lineage>
</organism>
<evidence type="ECO:0000313" key="2">
    <source>
        <dbReference type="Proteomes" id="UP000554482"/>
    </source>
</evidence>
<dbReference type="Proteomes" id="UP000554482">
    <property type="component" value="Unassembled WGS sequence"/>
</dbReference>
<accession>A0A7J6X0U9</accession>
<keyword evidence="2" id="KW-1185">Reference proteome</keyword>
<comment type="caution">
    <text evidence="1">The sequence shown here is derived from an EMBL/GenBank/DDBJ whole genome shotgun (WGS) entry which is preliminary data.</text>
</comment>
<dbReference type="AlphaFoldDB" id="A0A7J6X0U9"/>
<reference evidence="1 2" key="1">
    <citation type="submission" date="2020-06" db="EMBL/GenBank/DDBJ databases">
        <title>Transcriptomic and genomic resources for Thalictrum thalictroides and T. hernandezii: Facilitating candidate gene discovery in an emerging model plant lineage.</title>
        <authorList>
            <person name="Arias T."/>
            <person name="Riano-Pachon D.M."/>
            <person name="Di Stilio V.S."/>
        </authorList>
    </citation>
    <scope>NUCLEOTIDE SEQUENCE [LARGE SCALE GENOMIC DNA]</scope>
    <source>
        <strain evidence="2">cv. WT478/WT964</strain>
        <tissue evidence="1">Leaves</tissue>
    </source>
</reference>
<evidence type="ECO:0000313" key="1">
    <source>
        <dbReference type="EMBL" id="KAF5202677.1"/>
    </source>
</evidence>
<protein>
    <submittedName>
        <fullName evidence="1">Uncharacterized protein</fullName>
    </submittedName>
</protein>
<name>A0A7J6X0U9_THATH</name>